<evidence type="ECO:0000313" key="18">
    <source>
        <dbReference type="Ensembl" id="ENSSANP00000060893.1"/>
    </source>
</evidence>
<evidence type="ECO:0000256" key="13">
    <source>
        <dbReference type="RuleBase" id="RU003722"/>
    </source>
</evidence>
<dbReference type="GO" id="GO:0098719">
    <property type="term" value="P:sodium ion import across plasma membrane"/>
    <property type="evidence" value="ECO:0007669"/>
    <property type="project" value="TreeGrafter"/>
</dbReference>
<feature type="region of interest" description="Disordered" evidence="14">
    <location>
        <begin position="617"/>
        <end position="648"/>
    </location>
</feature>
<feature type="transmembrane region" description="Helical" evidence="15">
    <location>
        <begin position="165"/>
        <end position="182"/>
    </location>
</feature>
<dbReference type="NCBIfam" id="TIGR00840">
    <property type="entry name" value="b_cpa1"/>
    <property type="match status" value="1"/>
</dbReference>
<dbReference type="Gene3D" id="6.10.140.1330">
    <property type="match status" value="1"/>
</dbReference>
<proteinExistence type="inferred from homology"/>
<keyword evidence="4 13" id="KW-0813">Transport</keyword>
<evidence type="ECO:0000256" key="10">
    <source>
        <dbReference type="ARBA" id="ARBA00023065"/>
    </source>
</evidence>
<dbReference type="GO" id="GO:0005886">
    <property type="term" value="C:plasma membrane"/>
    <property type="evidence" value="ECO:0007669"/>
    <property type="project" value="UniProtKB-SubCell"/>
</dbReference>
<evidence type="ECO:0000256" key="3">
    <source>
        <dbReference type="ARBA" id="ARBA00007367"/>
    </source>
</evidence>
<evidence type="ECO:0000256" key="9">
    <source>
        <dbReference type="ARBA" id="ARBA00023053"/>
    </source>
</evidence>
<dbReference type="PANTHER" id="PTHR10110:SF153">
    <property type="entry name" value="SODIUM_HYDROGEN EXCHANGER"/>
    <property type="match status" value="1"/>
</dbReference>
<evidence type="ECO:0000256" key="1">
    <source>
        <dbReference type="ARBA" id="ARBA00004195"/>
    </source>
</evidence>
<evidence type="ECO:0000256" key="15">
    <source>
        <dbReference type="SAM" id="Phobius"/>
    </source>
</evidence>
<evidence type="ECO:0000256" key="7">
    <source>
        <dbReference type="ARBA" id="ARBA00022753"/>
    </source>
</evidence>
<evidence type="ECO:0000256" key="12">
    <source>
        <dbReference type="ARBA" id="ARBA00023201"/>
    </source>
</evidence>
<keyword evidence="6 13" id="KW-0812">Transmembrane</keyword>
<feature type="transmembrane region" description="Helical" evidence="15">
    <location>
        <begin position="494"/>
        <end position="521"/>
    </location>
</feature>
<evidence type="ECO:0000256" key="4">
    <source>
        <dbReference type="ARBA" id="ARBA00022448"/>
    </source>
</evidence>
<evidence type="ECO:0000256" key="14">
    <source>
        <dbReference type="SAM" id="MobiDB-lite"/>
    </source>
</evidence>
<keyword evidence="13" id="KW-0050">Antiport</keyword>
<evidence type="ECO:0000256" key="11">
    <source>
        <dbReference type="ARBA" id="ARBA00023136"/>
    </source>
</evidence>
<dbReference type="PRINTS" id="PR01088">
    <property type="entry name" value="NAHEXCHNGR6"/>
</dbReference>
<keyword evidence="11 15" id="KW-0472">Membrane</keyword>
<feature type="transmembrane region" description="Helical" evidence="15">
    <location>
        <begin position="427"/>
        <end position="451"/>
    </location>
</feature>
<dbReference type="GO" id="GO:0051453">
    <property type="term" value="P:regulation of intracellular pH"/>
    <property type="evidence" value="ECO:0007669"/>
    <property type="project" value="TreeGrafter"/>
</dbReference>
<dbReference type="Proteomes" id="UP000472260">
    <property type="component" value="Unassembled WGS sequence"/>
</dbReference>
<keyword evidence="19" id="KW-1185">Reference proteome</keyword>
<comment type="subcellular location">
    <subcellularLocation>
        <location evidence="2">Cell membrane</location>
        <topology evidence="2">Multi-pass membrane protein</topology>
    </subcellularLocation>
    <subcellularLocation>
        <location evidence="1">Recycling endosome membrane</location>
        <topology evidence="1">Multi-pass membrane protein</topology>
    </subcellularLocation>
</comment>
<feature type="transmembrane region" description="Helical" evidence="15">
    <location>
        <begin position="230"/>
        <end position="254"/>
    </location>
</feature>
<keyword evidence="7" id="KW-0967">Endosome</keyword>
<accession>A0A671PXC1</accession>
<evidence type="ECO:0000256" key="6">
    <source>
        <dbReference type="ARBA" id="ARBA00022692"/>
    </source>
</evidence>
<dbReference type="PANTHER" id="PTHR10110">
    <property type="entry name" value="SODIUM/HYDROGEN EXCHANGER"/>
    <property type="match status" value="1"/>
</dbReference>
<keyword evidence="8 15" id="KW-1133">Transmembrane helix</keyword>
<reference evidence="18" key="1">
    <citation type="submission" date="2025-08" db="UniProtKB">
        <authorList>
            <consortium name="Ensembl"/>
        </authorList>
    </citation>
    <scope>IDENTIFICATION</scope>
</reference>
<dbReference type="GO" id="GO:0015385">
    <property type="term" value="F:sodium:proton antiporter activity"/>
    <property type="evidence" value="ECO:0007669"/>
    <property type="project" value="InterPro"/>
</dbReference>
<evidence type="ECO:0000313" key="19">
    <source>
        <dbReference type="Proteomes" id="UP000472260"/>
    </source>
</evidence>
<evidence type="ECO:0000259" key="17">
    <source>
        <dbReference type="Pfam" id="PF00999"/>
    </source>
</evidence>
<feature type="compositionally biased region" description="Pro residues" evidence="14">
    <location>
        <begin position="626"/>
        <end position="641"/>
    </location>
</feature>
<feature type="transmembrane region" description="Helical" evidence="15">
    <location>
        <begin position="364"/>
        <end position="382"/>
    </location>
</feature>
<comment type="similarity">
    <text evidence="3 13">Belongs to the monovalent cation:proton antiporter 1 (CPA1) transporter (TC 2.A.36) family.</text>
</comment>
<evidence type="ECO:0000256" key="16">
    <source>
        <dbReference type="SAM" id="SignalP"/>
    </source>
</evidence>
<dbReference type="Pfam" id="PF00999">
    <property type="entry name" value="Na_H_Exchanger"/>
    <property type="match status" value="1"/>
</dbReference>
<dbReference type="AlphaFoldDB" id="A0A671PXC1"/>
<protein>
    <recommendedName>
        <fullName evidence="13">Sodium/hydrogen exchanger</fullName>
    </recommendedName>
</protein>
<dbReference type="PRINTS" id="PR01084">
    <property type="entry name" value="NAHEXCHNGR"/>
</dbReference>
<reference evidence="18" key="2">
    <citation type="submission" date="2025-09" db="UniProtKB">
        <authorList>
            <consortium name="Ensembl"/>
        </authorList>
    </citation>
    <scope>IDENTIFICATION</scope>
</reference>
<organism evidence="18 19">
    <name type="scientific">Sinocyclocheilus anshuiensis</name>
    <dbReference type="NCBI Taxonomy" id="1608454"/>
    <lineage>
        <taxon>Eukaryota</taxon>
        <taxon>Metazoa</taxon>
        <taxon>Chordata</taxon>
        <taxon>Craniata</taxon>
        <taxon>Vertebrata</taxon>
        <taxon>Euteleostomi</taxon>
        <taxon>Actinopterygii</taxon>
        <taxon>Neopterygii</taxon>
        <taxon>Teleostei</taxon>
        <taxon>Ostariophysi</taxon>
        <taxon>Cypriniformes</taxon>
        <taxon>Cyprinidae</taxon>
        <taxon>Cyprininae</taxon>
        <taxon>Sinocyclocheilus</taxon>
    </lineage>
</organism>
<evidence type="ECO:0000256" key="8">
    <source>
        <dbReference type="ARBA" id="ARBA00022989"/>
    </source>
</evidence>
<feature type="transmembrane region" description="Helical" evidence="15">
    <location>
        <begin position="308"/>
        <end position="330"/>
    </location>
</feature>
<keyword evidence="10 13" id="KW-0406">Ion transport</keyword>
<dbReference type="Ensembl" id="ENSSANT00000064761.1">
    <property type="protein sequence ID" value="ENSSANP00000060893.1"/>
    <property type="gene ID" value="ENSSANG00000030311.1"/>
</dbReference>
<dbReference type="GO" id="GO:0055038">
    <property type="term" value="C:recycling endosome membrane"/>
    <property type="evidence" value="ECO:0007669"/>
    <property type="project" value="UniProtKB-SubCell"/>
</dbReference>
<sequence length="648" mass="71652">MTGCQRRRASVSRAFMLPHLLCLMCFAVISLAENTEMVNVVTERKAEESHRQDSANLLIFIMLLTLTILTIWLFKHRRFRFLHETGLAMIYGLFVGIILRFGVHFPQDLNDVTLTCAMNSSPTTVLVNVSGRFYEYSLKGEVRDSKGHDVPNAEMLRKVTFDPEVFFNILLPPIIFHAGYSLKRRHFFRNLGSILSYAFVGTLTSCFVTGLVMYGCVVFMKVIGQLGGDFFFTDCLFFGAIVSATDPVTVLAIFNELKVDVDLYALMFGESVLNDAVAIILSSSIVAYQPEGDNRHTFDGSALLKSLGVFLGVFSGSFAMGAATGVMTALVTKFTKLRDFPLLETALFFLMSWSTFLLAEACSFTGVVAVLFCGITQAHYTYNNLSAESKSRSKQLFELLDFLAENFIFSYMGLTLFSFQHHVFNPFFIIGAFLAIFLGRAANIYPLSFLLNLGRKNKIASNFQHVMMFSGLRGAMTFALSIRDTATYARQLMFSTTLLIVFFTVWVCGGGTTPMLSLIYLKPFLTHSGPPLTSTLPACCGPIARCLTSSQAYENAGQLHDEDTELILNDGSSLMYSDMTVSTDAHGMPTSQAGLYSLAGTSDDPLDREIVFGGTRLVLPTDEPPDPLTSFPPPPPSPPLSDPLRHRV</sequence>
<keyword evidence="9" id="KW-0915">Sodium</keyword>
<feature type="transmembrane region" description="Helical" evidence="15">
    <location>
        <begin position="402"/>
        <end position="421"/>
    </location>
</feature>
<feature type="chain" id="PRO_5025609910" description="Sodium/hydrogen exchanger" evidence="16">
    <location>
        <begin position="33"/>
        <end position="648"/>
    </location>
</feature>
<keyword evidence="5" id="KW-1003">Cell membrane</keyword>
<dbReference type="InterPro" id="IPR004709">
    <property type="entry name" value="NaH_exchanger"/>
</dbReference>
<keyword evidence="12 13" id="KW-0739">Sodium transport</keyword>
<evidence type="ECO:0000256" key="5">
    <source>
        <dbReference type="ARBA" id="ARBA00022475"/>
    </source>
</evidence>
<dbReference type="InterPro" id="IPR006153">
    <property type="entry name" value="Cation/H_exchanger_TM"/>
</dbReference>
<dbReference type="InterPro" id="IPR002090">
    <property type="entry name" value="NHE-6/7/9"/>
</dbReference>
<feature type="domain" description="Cation/H+ exchanger transmembrane" evidence="17">
    <location>
        <begin position="67"/>
        <end position="516"/>
    </location>
</feature>
<feature type="transmembrane region" description="Helical" evidence="15">
    <location>
        <begin position="194"/>
        <end position="224"/>
    </location>
</feature>
<dbReference type="GO" id="GO:0015386">
    <property type="term" value="F:potassium:proton antiporter activity"/>
    <property type="evidence" value="ECO:0007669"/>
    <property type="project" value="TreeGrafter"/>
</dbReference>
<feature type="signal peptide" evidence="16">
    <location>
        <begin position="1"/>
        <end position="32"/>
    </location>
</feature>
<gene>
    <name evidence="18" type="primary">slc9a6b</name>
</gene>
<name>A0A671PXC1_9TELE</name>
<evidence type="ECO:0000256" key="2">
    <source>
        <dbReference type="ARBA" id="ARBA00004651"/>
    </source>
</evidence>
<feature type="transmembrane region" description="Helical" evidence="15">
    <location>
        <begin position="56"/>
        <end position="74"/>
    </location>
</feature>
<feature type="transmembrane region" description="Helical" evidence="15">
    <location>
        <begin position="86"/>
        <end position="103"/>
    </location>
</feature>
<keyword evidence="16" id="KW-0732">Signal</keyword>
<dbReference type="InterPro" id="IPR018422">
    <property type="entry name" value="Cation/H_exchanger_CPA1"/>
</dbReference>